<accession>A0A1B7Y894</accession>
<gene>
    <name evidence="1" type="ORF">CH63R_09666</name>
</gene>
<dbReference type="PANTHER" id="PTHR10039">
    <property type="entry name" value="AMELOGENIN"/>
    <property type="match status" value="1"/>
</dbReference>
<dbReference type="Proteomes" id="UP000092177">
    <property type="component" value="Chromosome 6"/>
</dbReference>
<evidence type="ECO:0000313" key="1">
    <source>
        <dbReference type="EMBL" id="OBR08145.1"/>
    </source>
</evidence>
<keyword evidence="2" id="KW-1185">Reference proteome</keyword>
<dbReference type="OrthoDB" id="4772757at2759"/>
<evidence type="ECO:0000313" key="2">
    <source>
        <dbReference type="Proteomes" id="UP000092177"/>
    </source>
</evidence>
<reference evidence="2" key="1">
    <citation type="journal article" date="2017" name="BMC Genomics">
        <title>Gapless genome assembly of Colletotrichum higginsianum reveals chromosome structure and association of transposable elements with secondary metabolite gene clusters.</title>
        <authorList>
            <person name="Dallery J.-F."/>
            <person name="Lapalu N."/>
            <person name="Zampounis A."/>
            <person name="Pigne S."/>
            <person name="Luyten I."/>
            <person name="Amselem J."/>
            <person name="Wittenberg A.H.J."/>
            <person name="Zhou S."/>
            <person name="de Queiroz M.V."/>
            <person name="Robin G.P."/>
            <person name="Auger A."/>
            <person name="Hainaut M."/>
            <person name="Henrissat B."/>
            <person name="Kim K.-T."/>
            <person name="Lee Y.-H."/>
            <person name="Lespinet O."/>
            <person name="Schwartz D.C."/>
            <person name="Thon M.R."/>
            <person name="O'Connell R.J."/>
        </authorList>
    </citation>
    <scope>NUCLEOTIDE SEQUENCE [LARGE SCALE GENOMIC DNA]</scope>
    <source>
        <strain evidence="2">IMI 349063</strain>
    </source>
</reference>
<sequence>MCLLREARRETWYDTGVVRPQKGDQVVVPLEHAPGSPDQRDEEHVDLSAVLGKDEIGAGTSVRFIWIDSTCIIQGWGEIGTPELDWNKQALPMHNLNRNFHCNIAAAELKGYTGVLFCEQTSSVLPIQYAARRPSTTFAVKLLNKAYNEGRAEAMRMTLEEVPADLDEIFSTILSKDISDAAETVCMLQWVLLSLRPLTSQEFFTAVVGTAAPTSNLIIQRRITTSSKGLIEIRKGESDSVQFIHLSVRDFLFRYKRLQILDATLGPEPLATIHGRL</sequence>
<proteinExistence type="predicted"/>
<dbReference type="VEuPathDB" id="FungiDB:CH63R_09666"/>
<dbReference type="GeneID" id="28868747"/>
<dbReference type="EMBL" id="LTAN01000006">
    <property type="protein sequence ID" value="OBR08145.1"/>
    <property type="molecule type" value="Genomic_DNA"/>
</dbReference>
<dbReference type="AlphaFoldDB" id="A0A1B7Y894"/>
<dbReference type="RefSeq" id="XP_018156663.1">
    <property type="nucleotide sequence ID" value="XM_018304640.1"/>
</dbReference>
<comment type="caution">
    <text evidence="1">The sequence shown here is derived from an EMBL/GenBank/DDBJ whole genome shotgun (WGS) entry which is preliminary data.</text>
</comment>
<organism evidence="1 2">
    <name type="scientific">Colletotrichum higginsianum (strain IMI 349063)</name>
    <name type="common">Crucifer anthracnose fungus</name>
    <dbReference type="NCBI Taxonomy" id="759273"/>
    <lineage>
        <taxon>Eukaryota</taxon>
        <taxon>Fungi</taxon>
        <taxon>Dikarya</taxon>
        <taxon>Ascomycota</taxon>
        <taxon>Pezizomycotina</taxon>
        <taxon>Sordariomycetes</taxon>
        <taxon>Hypocreomycetidae</taxon>
        <taxon>Glomerellales</taxon>
        <taxon>Glomerellaceae</taxon>
        <taxon>Colletotrichum</taxon>
        <taxon>Colletotrichum destructivum species complex</taxon>
    </lineage>
</organism>
<dbReference type="KEGG" id="chig:CH63R_09666"/>
<protein>
    <submittedName>
        <fullName evidence="1">Ankyrin repeat domain-containing protein</fullName>
    </submittedName>
</protein>
<dbReference type="PANTHER" id="PTHR10039:SF5">
    <property type="entry name" value="NACHT DOMAIN-CONTAINING PROTEIN"/>
    <property type="match status" value="1"/>
</dbReference>
<name>A0A1B7Y894_COLHI</name>